<dbReference type="InParanoid" id="Q1K5Y6"/>
<dbReference type="VEuPathDB" id="FungiDB:NCU07144"/>
<sequence length="641" mass="70944">MADELGFDQPNRRARFDSAVTNTLKGFYDREKSGQNDASEVTCDVFHAVVISEMYTALHQGQIPWLDEMQEIIADPNGAKQPSPEYQAYRSSRIRQEQSRQMLNAILPSRPQRALPSSTSTRDVTAQGLSSQLEKKLTLTEGTQPAAAPSSSKAEAQVPTTDSSSRKEKARVPIADTSSSRERAPAPTAVVRTAVPLIPPKPAEKPKSMSWADLAEEDELEQKALTQPGMAESAQKGKATATQPAPKPITSTVASQNKATAARQTAKPTGSTAAPRAAAQNRGLEASSQAVPKKVSPSGTAPNFLCEEPDAAGEAAQQAKTSQQTTMVYKGLAASRHAPPATDAKPKKMSFGLLDQRQQLASKHSQQKADQESVLQQQSLQNQLRQYKKPDFTLSFGERRKLWALATPTVCRTHGPFELTLPSADWCYKHCMGDRDRIIHEFTKIPKFTGLVVYFEDDFTKLIVGPRKQIPHQFRQATADRMWDLWVKLANWINQNPELTMSRGLHWQLDKEAEKRTIEANAIMASTTDRPSAAETRRQQFTQTVGAQDEAKASLQKRVNEIWAHLSRDTSRPVDATEAQTAMTQFLQKELSSKSVLTAAEIKGEVEFQWRNWMWMHAENKRQCDAAAKREQAKGKGKAGT</sequence>
<gene>
    <name evidence="2" type="ORF">NCU07144</name>
</gene>
<dbReference type="HOGENOM" id="CLU_427049_0_0_1"/>
<reference evidence="2 3" key="1">
    <citation type="journal article" date="2003" name="Nature">
        <title>The genome sequence of the filamentous fungus Neurospora crassa.</title>
        <authorList>
            <person name="Galagan J.E."/>
            <person name="Calvo S.E."/>
            <person name="Borkovich K.A."/>
            <person name="Selker E.U."/>
            <person name="Read N.D."/>
            <person name="Jaffe D."/>
            <person name="FitzHugh W."/>
            <person name="Ma L.J."/>
            <person name="Smirnov S."/>
            <person name="Purcell S."/>
            <person name="Rehman B."/>
            <person name="Elkins T."/>
            <person name="Engels R."/>
            <person name="Wang S."/>
            <person name="Nielsen C.B."/>
            <person name="Butler J."/>
            <person name="Endrizzi M."/>
            <person name="Qui D."/>
            <person name="Ianakiev P."/>
            <person name="Bell-Pedersen D."/>
            <person name="Nelson M.A."/>
            <person name="Werner-Washburne M."/>
            <person name="Selitrennikoff C.P."/>
            <person name="Kinsey J.A."/>
            <person name="Braun E.L."/>
            <person name="Zelter A."/>
            <person name="Schulte U."/>
            <person name="Kothe G.O."/>
            <person name="Jedd G."/>
            <person name="Mewes W."/>
            <person name="Staben C."/>
            <person name="Marcotte E."/>
            <person name="Greenberg D."/>
            <person name="Roy A."/>
            <person name="Foley K."/>
            <person name="Naylor J."/>
            <person name="Stange-Thomann N."/>
            <person name="Barrett R."/>
            <person name="Gnerre S."/>
            <person name="Kamal M."/>
            <person name="Kamvysselis M."/>
            <person name="Mauceli E."/>
            <person name="Bielke C."/>
            <person name="Rudd S."/>
            <person name="Frishman D."/>
            <person name="Krystofova S."/>
            <person name="Rasmussen C."/>
            <person name="Metzenberg R.L."/>
            <person name="Perkins D.D."/>
            <person name="Kroken S."/>
            <person name="Cogoni C."/>
            <person name="Macino G."/>
            <person name="Catcheside D."/>
            <person name="Li W."/>
            <person name="Pratt R.J."/>
            <person name="Osmani S.A."/>
            <person name="DeSouza C.P."/>
            <person name="Glass L."/>
            <person name="Orbach M.J."/>
            <person name="Berglund J.A."/>
            <person name="Voelker R."/>
            <person name="Yarden O."/>
            <person name="Plamann M."/>
            <person name="Seiler S."/>
            <person name="Dunlap J."/>
            <person name="Radford A."/>
            <person name="Aramayo R."/>
            <person name="Natvig D.O."/>
            <person name="Alex L.A."/>
            <person name="Mannhaupt G."/>
            <person name="Ebbole D.J."/>
            <person name="Freitag M."/>
            <person name="Paulsen I."/>
            <person name="Sachs M.S."/>
            <person name="Lander E.S."/>
            <person name="Nusbaum C."/>
            <person name="Birren B."/>
        </authorList>
    </citation>
    <scope>NUCLEOTIDE SEQUENCE [LARGE SCALE GENOMIC DNA]</scope>
    <source>
        <strain evidence="3">ATCC 24698 / 74-OR23-1A / CBS 708.71 / DSM 1257 / FGSC 987</strain>
    </source>
</reference>
<name>Q1K5Y6_NEUCR</name>
<protein>
    <submittedName>
        <fullName evidence="2">Uncharacterized protein</fullName>
    </submittedName>
</protein>
<dbReference type="RefSeq" id="XP_957369.1">
    <property type="nucleotide sequence ID" value="XM_952276.1"/>
</dbReference>
<organism evidence="2 3">
    <name type="scientific">Neurospora crassa (strain ATCC 24698 / 74-OR23-1A / CBS 708.71 / DSM 1257 / FGSC 987)</name>
    <dbReference type="NCBI Taxonomy" id="367110"/>
    <lineage>
        <taxon>Eukaryota</taxon>
        <taxon>Fungi</taxon>
        <taxon>Dikarya</taxon>
        <taxon>Ascomycota</taxon>
        <taxon>Pezizomycotina</taxon>
        <taxon>Sordariomycetes</taxon>
        <taxon>Sordariomycetidae</taxon>
        <taxon>Sordariales</taxon>
        <taxon>Sordariaceae</taxon>
        <taxon>Neurospora</taxon>
    </lineage>
</organism>
<dbReference type="EMBL" id="CM002240">
    <property type="protein sequence ID" value="EAA28133.1"/>
    <property type="molecule type" value="Genomic_DNA"/>
</dbReference>
<dbReference type="STRING" id="367110.Q1K5Y6"/>
<evidence type="ECO:0000313" key="3">
    <source>
        <dbReference type="Proteomes" id="UP000001805"/>
    </source>
</evidence>
<feature type="region of interest" description="Disordered" evidence="1">
    <location>
        <begin position="522"/>
        <end position="552"/>
    </location>
</feature>
<dbReference type="GeneID" id="3873544"/>
<accession>Q1K5Y6</accession>
<dbReference type="PaxDb" id="5141-EFNCRP00000007215"/>
<keyword evidence="3" id="KW-1185">Reference proteome</keyword>
<dbReference type="AlphaFoldDB" id="Q1K5Y6"/>
<feature type="compositionally biased region" description="Low complexity" evidence="1">
    <location>
        <begin position="185"/>
        <end position="196"/>
    </location>
</feature>
<feature type="region of interest" description="Disordered" evidence="1">
    <location>
        <begin position="226"/>
        <end position="323"/>
    </location>
</feature>
<evidence type="ECO:0000313" key="2">
    <source>
        <dbReference type="EMBL" id="EAA28133.1"/>
    </source>
</evidence>
<evidence type="ECO:0000256" key="1">
    <source>
        <dbReference type="SAM" id="MobiDB-lite"/>
    </source>
</evidence>
<feature type="compositionally biased region" description="Polar residues" evidence="1">
    <location>
        <begin position="115"/>
        <end position="132"/>
    </location>
</feature>
<feature type="region of interest" description="Disordered" evidence="1">
    <location>
        <begin position="108"/>
        <end position="209"/>
    </location>
</feature>
<proteinExistence type="predicted"/>
<feature type="compositionally biased region" description="Polar residues" evidence="1">
    <location>
        <begin position="249"/>
        <end position="272"/>
    </location>
</feature>
<dbReference type="Proteomes" id="UP000001805">
    <property type="component" value="Chromosome 2, Linkage Group V"/>
</dbReference>
<dbReference type="KEGG" id="ncr:NCU07144"/>